<dbReference type="AlphaFoldDB" id="X0WX83"/>
<sequence length="37" mass="3666">MKPSVAIVGCGKVGTSLGIWISKAGYVITGVASKSLS</sequence>
<feature type="non-terminal residue" evidence="1">
    <location>
        <position position="37"/>
    </location>
</feature>
<comment type="caution">
    <text evidence="1">The sequence shown here is derived from an EMBL/GenBank/DDBJ whole genome shotgun (WGS) entry which is preliminary data.</text>
</comment>
<accession>X0WX83</accession>
<reference evidence="1" key="1">
    <citation type="journal article" date="2014" name="Front. Microbiol.">
        <title>High frequency of phylogenetically diverse reductive dehalogenase-homologous genes in deep subseafloor sedimentary metagenomes.</title>
        <authorList>
            <person name="Kawai M."/>
            <person name="Futagami T."/>
            <person name="Toyoda A."/>
            <person name="Takaki Y."/>
            <person name="Nishi S."/>
            <person name="Hori S."/>
            <person name="Arai W."/>
            <person name="Tsubouchi T."/>
            <person name="Morono Y."/>
            <person name="Uchiyama I."/>
            <person name="Ito T."/>
            <person name="Fujiyama A."/>
            <person name="Inagaki F."/>
            <person name="Takami H."/>
        </authorList>
    </citation>
    <scope>NUCLEOTIDE SEQUENCE</scope>
    <source>
        <strain evidence="1">Expedition CK06-06</strain>
    </source>
</reference>
<dbReference type="EMBL" id="BARS01030052">
    <property type="protein sequence ID" value="GAG17366.1"/>
    <property type="molecule type" value="Genomic_DNA"/>
</dbReference>
<protein>
    <submittedName>
        <fullName evidence="1">Uncharacterized protein</fullName>
    </submittedName>
</protein>
<evidence type="ECO:0000313" key="1">
    <source>
        <dbReference type="EMBL" id="GAG17366.1"/>
    </source>
</evidence>
<dbReference type="Gene3D" id="3.40.50.720">
    <property type="entry name" value="NAD(P)-binding Rossmann-like Domain"/>
    <property type="match status" value="1"/>
</dbReference>
<proteinExistence type="predicted"/>
<organism evidence="1">
    <name type="scientific">marine sediment metagenome</name>
    <dbReference type="NCBI Taxonomy" id="412755"/>
    <lineage>
        <taxon>unclassified sequences</taxon>
        <taxon>metagenomes</taxon>
        <taxon>ecological metagenomes</taxon>
    </lineage>
</organism>
<gene>
    <name evidence="1" type="ORF">S01H1_46906</name>
</gene>
<name>X0WX83_9ZZZZ</name>